<dbReference type="Gene3D" id="3.20.20.80">
    <property type="entry name" value="Glycosidases"/>
    <property type="match status" value="1"/>
</dbReference>
<dbReference type="Gene3D" id="2.60.40.1180">
    <property type="entry name" value="Golgi alpha-mannosidase II"/>
    <property type="match status" value="1"/>
</dbReference>
<keyword evidence="4 6" id="KW-0119">Carbohydrate metabolism</keyword>
<dbReference type="PANTHER" id="PTHR47786:SF2">
    <property type="entry name" value="GLYCOSYL HYDROLASE FAMILY 13 CATALYTIC DOMAIN-CONTAINING PROTEIN"/>
    <property type="match status" value="1"/>
</dbReference>
<dbReference type="InterPro" id="IPR006047">
    <property type="entry name" value="GH13_cat_dom"/>
</dbReference>
<dbReference type="SMART" id="SM00642">
    <property type="entry name" value="Aamy"/>
    <property type="match status" value="1"/>
</dbReference>
<evidence type="ECO:0000259" key="8">
    <source>
        <dbReference type="SMART" id="SM00642"/>
    </source>
</evidence>
<dbReference type="GO" id="GO:0016758">
    <property type="term" value="F:hexosyltransferase activity"/>
    <property type="evidence" value="ECO:0007669"/>
    <property type="project" value="UniProtKB-UniRule"/>
</dbReference>
<feature type="binding site" evidence="6">
    <location>
        <position position="355"/>
    </location>
    <ligand>
        <name>alpha-maltose 1-phosphate</name>
        <dbReference type="ChEBI" id="CHEBI:63576"/>
    </ligand>
</feature>
<comment type="caution">
    <text evidence="9">The sequence shown here is derived from an EMBL/GenBank/DDBJ whole genome shotgun (WGS) entry which is preliminary data.</text>
</comment>
<feature type="region of interest" description="Disordered" evidence="7">
    <location>
        <begin position="1"/>
        <end position="22"/>
    </location>
</feature>
<evidence type="ECO:0000313" key="10">
    <source>
        <dbReference type="Proteomes" id="UP001319080"/>
    </source>
</evidence>
<feature type="domain" description="Glycosyl hydrolase family 13 catalytic" evidence="8">
    <location>
        <begin position="209"/>
        <end position="557"/>
    </location>
</feature>
<dbReference type="EC" id="2.4.99.16" evidence="6"/>
<comment type="catalytic activity">
    <reaction evidence="5 6">
        <text>alpha-maltose 1-phosphate + [(1-&gt;4)-alpha-D-glucosyl](n) = [(1-&gt;4)-alpha-D-glucosyl](n+2) + phosphate</text>
        <dbReference type="Rhea" id="RHEA:42692"/>
        <dbReference type="Rhea" id="RHEA-COMP:9584"/>
        <dbReference type="Rhea" id="RHEA-COMP:10183"/>
        <dbReference type="ChEBI" id="CHEBI:15444"/>
        <dbReference type="ChEBI" id="CHEBI:43474"/>
        <dbReference type="ChEBI" id="CHEBI:63576"/>
        <dbReference type="EC" id="2.4.99.16"/>
    </reaction>
</comment>
<proteinExistence type="inferred from homology"/>
<protein>
    <recommendedName>
        <fullName evidence="6">Alpha-1,4-glucan:maltose-1-phosphate maltosyltransferase</fullName>
        <shortName evidence="6">GMPMT</shortName>
        <ecNumber evidence="6">2.4.99.16</ecNumber>
    </recommendedName>
    <alternativeName>
        <fullName evidence="6">(1-&gt;4)-alpha-D-glucan:maltose-1-phosphate alpha-D-maltosyltransferase</fullName>
    </alternativeName>
</protein>
<evidence type="ECO:0000256" key="6">
    <source>
        <dbReference type="HAMAP-Rule" id="MF_02124"/>
    </source>
</evidence>
<feature type="binding site" evidence="6">
    <location>
        <position position="320"/>
    </location>
    <ligand>
        <name>alpha-maltose 1-phosphate</name>
        <dbReference type="ChEBI" id="CHEBI:63576"/>
    </ligand>
</feature>
<feature type="active site" description="Proton donor" evidence="6">
    <location>
        <position position="420"/>
    </location>
</feature>
<evidence type="ECO:0000256" key="3">
    <source>
        <dbReference type="ARBA" id="ARBA00022679"/>
    </source>
</evidence>
<dbReference type="RefSeq" id="WP_254087491.1">
    <property type="nucleotide sequence ID" value="NZ_JAHESE010000044.1"/>
</dbReference>
<keyword evidence="2 6" id="KW-0328">Glycosyltransferase</keyword>
<dbReference type="Proteomes" id="UP001319080">
    <property type="component" value="Unassembled WGS sequence"/>
</dbReference>
<dbReference type="InterPro" id="IPR013780">
    <property type="entry name" value="Glyco_hydro_b"/>
</dbReference>
<comment type="similarity">
    <text evidence="6">Belongs to the glycosyl hydrolase 13 family. GlgE subfamily.</text>
</comment>
<keyword evidence="10" id="KW-1185">Reference proteome</keyword>
<feature type="region of interest" description="Disordered" evidence="7">
    <location>
        <begin position="258"/>
        <end position="286"/>
    </location>
</feature>
<keyword evidence="3 6" id="KW-0808">Transferase</keyword>
<organism evidence="9 10">
    <name type="scientific">Dawidia cretensis</name>
    <dbReference type="NCBI Taxonomy" id="2782350"/>
    <lineage>
        <taxon>Bacteria</taxon>
        <taxon>Pseudomonadati</taxon>
        <taxon>Bacteroidota</taxon>
        <taxon>Cytophagia</taxon>
        <taxon>Cytophagales</taxon>
        <taxon>Chryseotaleaceae</taxon>
        <taxon>Dawidia</taxon>
    </lineage>
</organism>
<dbReference type="Gene3D" id="1.20.58.80">
    <property type="entry name" value="Phosphotransferase system, lactose/cellobiose-type IIA subunit"/>
    <property type="match status" value="1"/>
</dbReference>
<dbReference type="InterPro" id="IPR017853">
    <property type="entry name" value="GH"/>
</dbReference>
<dbReference type="Pfam" id="PF11896">
    <property type="entry name" value="GlgE_dom_N_S"/>
    <property type="match status" value="1"/>
</dbReference>
<dbReference type="Pfam" id="PF00128">
    <property type="entry name" value="Alpha-amylase"/>
    <property type="match status" value="1"/>
</dbReference>
<dbReference type="AlphaFoldDB" id="A0AAP2E542"/>
<reference evidence="9 10" key="1">
    <citation type="submission" date="2021-05" db="EMBL/GenBank/DDBJ databases">
        <title>A Polyphasic approach of four new species of the genus Ohtaekwangia: Ohtaekwangia histidinii sp. nov., Ohtaekwangia cretensis sp. nov., Ohtaekwangia indiensis sp. nov., Ohtaekwangia reichenbachii sp. nov. from diverse environment.</title>
        <authorList>
            <person name="Octaviana S."/>
        </authorList>
    </citation>
    <scope>NUCLEOTIDE SEQUENCE [LARGE SCALE GENOMIC DNA]</scope>
    <source>
        <strain evidence="9 10">PWU5</strain>
    </source>
</reference>
<dbReference type="GO" id="GO:0030979">
    <property type="term" value="P:alpha-glucan biosynthetic process"/>
    <property type="evidence" value="ECO:0007669"/>
    <property type="project" value="UniProtKB-UniRule"/>
</dbReference>
<evidence type="ECO:0000256" key="1">
    <source>
        <dbReference type="ARBA" id="ARBA00011738"/>
    </source>
</evidence>
<evidence type="ECO:0000256" key="4">
    <source>
        <dbReference type="ARBA" id="ARBA00023277"/>
    </source>
</evidence>
<evidence type="ECO:0000256" key="2">
    <source>
        <dbReference type="ARBA" id="ARBA00022676"/>
    </source>
</evidence>
<dbReference type="InterPro" id="IPR013783">
    <property type="entry name" value="Ig-like_fold"/>
</dbReference>
<dbReference type="InterPro" id="IPR021828">
    <property type="entry name" value="GlgE_dom_N/S"/>
</dbReference>
<dbReference type="CDD" id="cd11344">
    <property type="entry name" value="AmyAc_GlgE_like"/>
    <property type="match status" value="1"/>
</dbReference>
<accession>A0AAP2E542</accession>
<feature type="site" description="Transition state stabilizer" evidence="6">
    <location>
        <position position="478"/>
    </location>
</feature>
<dbReference type="InterPro" id="IPR049171">
    <property type="entry name" value="GLGE_C"/>
</dbReference>
<feature type="active site" description="Nucleophile" evidence="6">
    <location>
        <position position="391"/>
    </location>
</feature>
<evidence type="ECO:0000256" key="7">
    <source>
        <dbReference type="SAM" id="MobiDB-lite"/>
    </source>
</evidence>
<dbReference type="EMBL" id="JAHESE010000044">
    <property type="protein sequence ID" value="MBT1711922.1"/>
    <property type="molecule type" value="Genomic_DNA"/>
</dbReference>
<feature type="binding site" evidence="6">
    <location>
        <position position="260"/>
    </location>
    <ligand>
        <name>alpha-maltose 1-phosphate</name>
        <dbReference type="ChEBI" id="CHEBI:63576"/>
    </ligand>
</feature>
<dbReference type="PANTHER" id="PTHR47786">
    <property type="entry name" value="ALPHA-1,4-GLUCAN:MALTOSE-1-PHOSPHATE MALTOSYLTRANSFERASE"/>
    <property type="match status" value="1"/>
</dbReference>
<feature type="binding site" evidence="6">
    <location>
        <begin position="532"/>
        <end position="533"/>
    </location>
    <ligand>
        <name>alpha-maltose 1-phosphate</name>
        <dbReference type="ChEBI" id="CHEBI:63576"/>
    </ligand>
</feature>
<dbReference type="Pfam" id="PF21702">
    <property type="entry name" value="GLGE_C"/>
    <property type="match status" value="1"/>
</dbReference>
<dbReference type="HAMAP" id="MF_02124">
    <property type="entry name" value="GlgE"/>
    <property type="match status" value="1"/>
</dbReference>
<evidence type="ECO:0000256" key="5">
    <source>
        <dbReference type="ARBA" id="ARBA00048735"/>
    </source>
</evidence>
<gene>
    <name evidence="6" type="primary">glgE</name>
    <name evidence="9" type="ORF">KK062_27010</name>
</gene>
<dbReference type="InterPro" id="IPR026585">
    <property type="entry name" value="GlgE"/>
</dbReference>
<evidence type="ECO:0000313" key="9">
    <source>
        <dbReference type="EMBL" id="MBT1711922.1"/>
    </source>
</evidence>
<comment type="subunit">
    <text evidence="1 6">Homodimer.</text>
</comment>
<name>A0AAP2E542_9BACT</name>
<comment type="function">
    <text evidence="6">Maltosyltransferase that uses maltose 1-phosphate (M1P) as the sugar donor to elongate linear or branched alpha-(1-&gt;4)-glucans. Is involved in a branched alpha-glucan biosynthetic pathway from trehalose, together with TreS, Mak and GlgB.</text>
</comment>
<sequence length="665" mass="76505">MRTKKVPANIPTAQHLPPTEQNGQARVIIENVQPQVDGGRYPAKRTPGERVDVTADIFGDGHDHIRAQVWHRMDAEESWQTVEMVHTGNDSWHAAFTVRQQGLHVFTVVAWVDHLETWYDGFRKKVAARVDVTLELQEGAQMLGSLLVENPYEVKQAAAQLALPYEQAIEHAMGDAFARIVQHYPLVAFETLYQQVLPVVVEHPKASYSTWYELFPRSAGDGIHHGTFNDVVRLLPRVAAMGFDVLYLPPIHPIGKVNRKGKNNATTAQPGEPGSPWAIGSDEGGHKAVHSPLGTLEDYRTLIKEAHKLGIDIALDLAFQCAPDHPYVKENPQWFKQRPDGSIQYAENPPKKYQDIYPFNFETEDWVALWEELKSVITYWIDQGVQIFRVDNPHTKPIRFWQWAIGEVNKQYPGITFLSEAFTRPKVMASLAKAGFTQSYTYFTWRVGKQEIIEYMNELVHGPSRQYFRPNFWPNTPDILPWHLQHQGENIFILRLALAATLSSNYGMYGPVYEFYENQPVEGREEYYNSEKYEIKQYDWNKTNRMTDIITVLNKARKEHPALQTTWNLHFCPVENQYLLAYVKATEDLRDIVLVVVNLDPHATQTGYVQLPKALLGLGDHINIKLHDLMTGEHYTWTQEWNYVGIDPHKIPFHLFHLAIHESYQ</sequence>
<dbReference type="GO" id="GO:0004553">
    <property type="term" value="F:hydrolase activity, hydrolyzing O-glycosyl compounds"/>
    <property type="evidence" value="ECO:0007669"/>
    <property type="project" value="InterPro"/>
</dbReference>
<feature type="binding site" evidence="6">
    <location>
        <position position="392"/>
    </location>
    <ligand>
        <name>alpha-maltose 1-phosphate</name>
        <dbReference type="ChEBI" id="CHEBI:63576"/>
    </ligand>
</feature>
<dbReference type="SUPFAM" id="SSF51445">
    <property type="entry name" value="(Trans)glycosidases"/>
    <property type="match status" value="1"/>
</dbReference>
<dbReference type="Gene3D" id="2.60.40.10">
    <property type="entry name" value="Immunoglobulins"/>
    <property type="match status" value="1"/>
</dbReference>